<dbReference type="KEGG" id="fng:JM64_01390"/>
<dbReference type="GO" id="GO:0051782">
    <property type="term" value="P:negative regulation of cell division"/>
    <property type="evidence" value="ECO:0007669"/>
    <property type="project" value="TreeGrafter"/>
</dbReference>
<dbReference type="Pfam" id="PF10609">
    <property type="entry name" value="ParA"/>
    <property type="match status" value="1"/>
</dbReference>
<accession>A0A172T1D9</accession>
<sequence>MQDQASNLKKSDIIAVISGKGGVGKTLVATNLAAVVAENGKKVLLLDTDVGFTNADILLGVYPKHSIKDFVNHKCGIEELITPTSYGVDLISLGGDVSDLLAMNEFVIKDFATSFLKLLENYDIVFMDMPPGFSNSYMPFLALVDQFIVLTTPEPTSVVNTYTMVKLLSIKGIKGEDIHIVANMVQNIKEATSLMERFSEVVEKFIGNKVSSVTMIKEHPLVVKSIHDRQLFALKYRSIQPSFSVMRIASYLLKGEVKKVQGDTLIQKFLRFFRGDNK</sequence>
<dbReference type="PANTHER" id="PTHR43384:SF4">
    <property type="entry name" value="CELLULOSE BIOSYNTHESIS PROTEIN BCSQ-RELATED"/>
    <property type="match status" value="1"/>
</dbReference>
<dbReference type="PATRIC" id="fig|93466.3.peg.317"/>
<gene>
    <name evidence="3" type="ORF">JM64_01390</name>
</gene>
<dbReference type="AlphaFoldDB" id="A0A172T1D9"/>
<organism evidence="3 4">
    <name type="scientific">Fervidobacterium pennivorans</name>
    <dbReference type="NCBI Taxonomy" id="93466"/>
    <lineage>
        <taxon>Bacteria</taxon>
        <taxon>Thermotogati</taxon>
        <taxon>Thermotogota</taxon>
        <taxon>Thermotogae</taxon>
        <taxon>Thermotogales</taxon>
        <taxon>Fervidobacteriaceae</taxon>
        <taxon>Fervidobacterium</taxon>
    </lineage>
</organism>
<dbReference type="InterPro" id="IPR050625">
    <property type="entry name" value="ParA/MinD_ATPase"/>
</dbReference>
<dbReference type="InterPro" id="IPR027417">
    <property type="entry name" value="P-loop_NTPase"/>
</dbReference>
<dbReference type="Gene3D" id="3.40.50.300">
    <property type="entry name" value="P-loop containing nucleotide triphosphate hydrolases"/>
    <property type="match status" value="1"/>
</dbReference>
<name>A0A172T1D9_FERPE</name>
<dbReference type="GO" id="GO:0009898">
    <property type="term" value="C:cytoplasmic side of plasma membrane"/>
    <property type="evidence" value="ECO:0007669"/>
    <property type="project" value="TreeGrafter"/>
</dbReference>
<dbReference type="GO" id="GO:0005829">
    <property type="term" value="C:cytosol"/>
    <property type="evidence" value="ECO:0007669"/>
    <property type="project" value="TreeGrafter"/>
</dbReference>
<dbReference type="OrthoDB" id="9816297at2"/>
<dbReference type="SUPFAM" id="SSF52540">
    <property type="entry name" value="P-loop containing nucleoside triphosphate hydrolases"/>
    <property type="match status" value="1"/>
</dbReference>
<evidence type="ECO:0000313" key="3">
    <source>
        <dbReference type="EMBL" id="ANE40815.1"/>
    </source>
</evidence>
<dbReference type="GO" id="GO:0005524">
    <property type="term" value="F:ATP binding"/>
    <property type="evidence" value="ECO:0007669"/>
    <property type="project" value="UniProtKB-KW"/>
</dbReference>
<proteinExistence type="predicted"/>
<keyword evidence="2" id="KW-0067">ATP-binding</keyword>
<evidence type="ECO:0008006" key="5">
    <source>
        <dbReference type="Google" id="ProtNLM"/>
    </source>
</evidence>
<dbReference type="PIRSF" id="PIRSF003092">
    <property type="entry name" value="MinD"/>
    <property type="match status" value="1"/>
</dbReference>
<dbReference type="PANTHER" id="PTHR43384">
    <property type="entry name" value="SEPTUM SITE-DETERMINING PROTEIN MIND HOMOLOG, CHLOROPLASTIC-RELATED"/>
    <property type="match status" value="1"/>
</dbReference>
<evidence type="ECO:0000256" key="2">
    <source>
        <dbReference type="ARBA" id="ARBA00022840"/>
    </source>
</evidence>
<evidence type="ECO:0000313" key="4">
    <source>
        <dbReference type="Proteomes" id="UP000077096"/>
    </source>
</evidence>
<dbReference type="InterPro" id="IPR025501">
    <property type="entry name" value="MinD_FleN"/>
</dbReference>
<dbReference type="InterPro" id="IPR033756">
    <property type="entry name" value="YlxH/NBP35"/>
</dbReference>
<evidence type="ECO:0000256" key="1">
    <source>
        <dbReference type="ARBA" id="ARBA00022741"/>
    </source>
</evidence>
<dbReference type="Proteomes" id="UP000077096">
    <property type="component" value="Chromosome"/>
</dbReference>
<reference evidence="3 4" key="1">
    <citation type="submission" date="2014-08" db="EMBL/GenBank/DDBJ databases">
        <title>Fervidobacterium pennivorans DYC genome.</title>
        <authorList>
            <person name="Wushke S."/>
        </authorList>
    </citation>
    <scope>NUCLEOTIDE SEQUENCE [LARGE SCALE GENOMIC DNA]</scope>
    <source>
        <strain evidence="3 4">DYC</strain>
    </source>
</reference>
<keyword evidence="1" id="KW-0547">Nucleotide-binding</keyword>
<protein>
    <recommendedName>
        <fullName evidence="5">MinD/ParA family protein</fullName>
    </recommendedName>
</protein>
<dbReference type="GO" id="GO:0016887">
    <property type="term" value="F:ATP hydrolysis activity"/>
    <property type="evidence" value="ECO:0007669"/>
    <property type="project" value="TreeGrafter"/>
</dbReference>
<dbReference type="EMBL" id="CP011393">
    <property type="protein sequence ID" value="ANE40815.1"/>
    <property type="molecule type" value="Genomic_DNA"/>
</dbReference>